<feature type="domain" description="Fibronectin type-III" evidence="4">
    <location>
        <begin position="46"/>
        <end position="142"/>
    </location>
</feature>
<dbReference type="GO" id="GO:0030424">
    <property type="term" value="C:axon"/>
    <property type="evidence" value="ECO:0007669"/>
    <property type="project" value="TreeGrafter"/>
</dbReference>
<dbReference type="CDD" id="cd00063">
    <property type="entry name" value="FN3"/>
    <property type="match status" value="1"/>
</dbReference>
<dbReference type="Proteomes" id="UP000516260">
    <property type="component" value="Chromosome 14"/>
</dbReference>
<accession>A0A4Z2C369</accession>
<dbReference type="InterPro" id="IPR003961">
    <property type="entry name" value="FN3_dom"/>
</dbReference>
<keyword evidence="3" id="KW-0812">Transmembrane</keyword>
<reference evidence="5 6" key="1">
    <citation type="submission" date="2019-04" db="EMBL/GenBank/DDBJ databases">
        <title>The sequence and de novo assembly of Takifugu bimaculatus genome using PacBio and Hi-C technologies.</title>
        <authorList>
            <person name="Xu P."/>
            <person name="Liu B."/>
            <person name="Zhou Z."/>
        </authorList>
    </citation>
    <scope>NUCLEOTIDE SEQUENCE [LARGE SCALE GENOMIC DNA]</scope>
    <source>
        <strain evidence="5">TB-2018</strain>
        <tissue evidence="5">Muscle</tissue>
    </source>
</reference>
<dbReference type="SUPFAM" id="SSF49265">
    <property type="entry name" value="Fibronectin type III"/>
    <property type="match status" value="1"/>
</dbReference>
<keyword evidence="1" id="KW-1015">Disulfide bond</keyword>
<organism evidence="5 6">
    <name type="scientific">Takifugu bimaculatus</name>
    <dbReference type="NCBI Taxonomy" id="433685"/>
    <lineage>
        <taxon>Eukaryota</taxon>
        <taxon>Metazoa</taxon>
        <taxon>Chordata</taxon>
        <taxon>Craniata</taxon>
        <taxon>Vertebrata</taxon>
        <taxon>Euteleostomi</taxon>
        <taxon>Actinopterygii</taxon>
        <taxon>Neopterygii</taxon>
        <taxon>Teleostei</taxon>
        <taxon>Neoteleostei</taxon>
        <taxon>Acanthomorphata</taxon>
        <taxon>Eupercaria</taxon>
        <taxon>Tetraodontiformes</taxon>
        <taxon>Tetradontoidea</taxon>
        <taxon>Tetraodontidae</taxon>
        <taxon>Takifugu</taxon>
    </lineage>
</organism>
<dbReference type="SMART" id="SM00060">
    <property type="entry name" value="FN3"/>
    <property type="match status" value="1"/>
</dbReference>
<dbReference type="PANTHER" id="PTHR44170">
    <property type="entry name" value="PROTEIN SIDEKICK"/>
    <property type="match status" value="1"/>
</dbReference>
<evidence type="ECO:0000256" key="3">
    <source>
        <dbReference type="SAM" id="Phobius"/>
    </source>
</evidence>
<dbReference type="GO" id="GO:0005886">
    <property type="term" value="C:plasma membrane"/>
    <property type="evidence" value="ECO:0007669"/>
    <property type="project" value="TreeGrafter"/>
</dbReference>
<dbReference type="InterPro" id="IPR013783">
    <property type="entry name" value="Ig-like_fold"/>
</dbReference>
<dbReference type="PROSITE" id="PS50853">
    <property type="entry name" value="FN3"/>
    <property type="match status" value="1"/>
</dbReference>
<dbReference type="Pfam" id="PF00041">
    <property type="entry name" value="fn3"/>
    <property type="match status" value="1"/>
</dbReference>
<dbReference type="InterPro" id="IPR036116">
    <property type="entry name" value="FN3_sf"/>
</dbReference>
<name>A0A4Z2C369_9TELE</name>
<proteinExistence type="predicted"/>
<evidence type="ECO:0000256" key="1">
    <source>
        <dbReference type="ARBA" id="ARBA00023157"/>
    </source>
</evidence>
<dbReference type="EMBL" id="SWLE01000006">
    <property type="protein sequence ID" value="TNM98702.1"/>
    <property type="molecule type" value="Genomic_DNA"/>
</dbReference>
<keyword evidence="3" id="KW-0472">Membrane</keyword>
<dbReference type="GO" id="GO:0007420">
    <property type="term" value="P:brain development"/>
    <property type="evidence" value="ECO:0007669"/>
    <property type="project" value="TreeGrafter"/>
</dbReference>
<evidence type="ECO:0000256" key="2">
    <source>
        <dbReference type="SAM" id="MobiDB-lite"/>
    </source>
</evidence>
<comment type="caution">
    <text evidence="5">The sequence shown here is derived from an EMBL/GenBank/DDBJ whole genome shotgun (WGS) entry which is preliminary data.</text>
</comment>
<feature type="transmembrane region" description="Helical" evidence="3">
    <location>
        <begin position="171"/>
        <end position="191"/>
    </location>
</feature>
<dbReference type="PANTHER" id="PTHR44170:SF53">
    <property type="entry name" value="DS CELL ADHESION MOLECULE LIKE 1"/>
    <property type="match status" value="1"/>
</dbReference>
<evidence type="ECO:0000259" key="4">
    <source>
        <dbReference type="PROSITE" id="PS50853"/>
    </source>
</evidence>
<keyword evidence="3" id="KW-1133">Transmembrane helix</keyword>
<dbReference type="AlphaFoldDB" id="A0A4Z2C369"/>
<keyword evidence="6" id="KW-1185">Reference proteome</keyword>
<sequence>MPTPPPTWIHGTTPSGHLERAPTRVPVTAATVWGDSDSTTRGTSVPPDPPVVELKEVKDNMFSLAWTPGFEGDSPIVGFILEYKALNASWDSTKTVVEFGPNQTDATILEMNPSTYNVRIFARNSLGTSNASNVLTITTTKTDLHVDIFETTASTDSRAAASVEESHKGHVAVVVVPVVLVVLIAAILATWQLRRMKQNRGSLAMWLRGGAIRFRGSEPLEEL</sequence>
<protein>
    <recommendedName>
        <fullName evidence="4">Fibronectin type-III domain-containing protein</fullName>
    </recommendedName>
</protein>
<dbReference type="GO" id="GO:0098632">
    <property type="term" value="F:cell-cell adhesion mediator activity"/>
    <property type="evidence" value="ECO:0007669"/>
    <property type="project" value="TreeGrafter"/>
</dbReference>
<evidence type="ECO:0000313" key="5">
    <source>
        <dbReference type="EMBL" id="TNM98702.1"/>
    </source>
</evidence>
<dbReference type="Gene3D" id="2.60.40.10">
    <property type="entry name" value="Immunoglobulins"/>
    <property type="match status" value="1"/>
</dbReference>
<dbReference type="GO" id="GO:0007411">
    <property type="term" value="P:axon guidance"/>
    <property type="evidence" value="ECO:0007669"/>
    <property type="project" value="TreeGrafter"/>
</dbReference>
<evidence type="ECO:0000313" key="6">
    <source>
        <dbReference type="Proteomes" id="UP000516260"/>
    </source>
</evidence>
<feature type="region of interest" description="Disordered" evidence="2">
    <location>
        <begin position="1"/>
        <end position="20"/>
    </location>
</feature>
<gene>
    <name evidence="5" type="ORF">fugu_013266</name>
</gene>